<gene>
    <name evidence="1" type="ORF">SDC9_165580</name>
</gene>
<sequence length="43" mass="4984">MGLFFVVCQGKIDEEFISEAYRFYFSQSLNTKIPNRNCLAMDG</sequence>
<name>A0A645FUP3_9ZZZZ</name>
<proteinExistence type="predicted"/>
<comment type="caution">
    <text evidence="1">The sequence shown here is derived from an EMBL/GenBank/DDBJ whole genome shotgun (WGS) entry which is preliminary data.</text>
</comment>
<protein>
    <submittedName>
        <fullName evidence="1">Uncharacterized protein</fullName>
    </submittedName>
</protein>
<evidence type="ECO:0000313" key="1">
    <source>
        <dbReference type="EMBL" id="MPN18221.1"/>
    </source>
</evidence>
<reference evidence="1" key="1">
    <citation type="submission" date="2019-08" db="EMBL/GenBank/DDBJ databases">
        <authorList>
            <person name="Kucharzyk K."/>
            <person name="Murdoch R.W."/>
            <person name="Higgins S."/>
            <person name="Loffler F."/>
        </authorList>
    </citation>
    <scope>NUCLEOTIDE SEQUENCE</scope>
</reference>
<dbReference type="AlphaFoldDB" id="A0A645FUP3"/>
<dbReference type="EMBL" id="VSSQ01065505">
    <property type="protein sequence ID" value="MPN18221.1"/>
    <property type="molecule type" value="Genomic_DNA"/>
</dbReference>
<accession>A0A645FUP3</accession>
<organism evidence="1">
    <name type="scientific">bioreactor metagenome</name>
    <dbReference type="NCBI Taxonomy" id="1076179"/>
    <lineage>
        <taxon>unclassified sequences</taxon>
        <taxon>metagenomes</taxon>
        <taxon>ecological metagenomes</taxon>
    </lineage>
</organism>